<dbReference type="InterPro" id="IPR002110">
    <property type="entry name" value="Ankyrin_rpt"/>
</dbReference>
<dbReference type="Pfam" id="PF13962">
    <property type="entry name" value="PGG"/>
    <property type="match status" value="1"/>
</dbReference>
<keyword evidence="6 9" id="KW-0472">Membrane</keyword>
<dbReference type="AlphaFoldDB" id="A0A0A0KC83"/>
<evidence type="ECO:0000256" key="7">
    <source>
        <dbReference type="PROSITE-ProRule" id="PRU00023"/>
    </source>
</evidence>
<dbReference type="OrthoDB" id="20872at2759"/>
<keyword evidence="4 9" id="KW-1133">Transmembrane helix</keyword>
<protein>
    <recommendedName>
        <fullName evidence="10">PGG domain-containing protein</fullName>
    </recommendedName>
</protein>
<dbReference type="SMART" id="SM00248">
    <property type="entry name" value="ANK"/>
    <property type="match status" value="8"/>
</dbReference>
<dbReference type="OMA" id="RLCPDMV"/>
<dbReference type="eggNOG" id="KOG0504">
    <property type="taxonomic scope" value="Eukaryota"/>
</dbReference>
<name>A0A0A0KC83_CUCSA</name>
<evidence type="ECO:0000256" key="1">
    <source>
        <dbReference type="ARBA" id="ARBA00004141"/>
    </source>
</evidence>
<accession>A0A0A0KC83</accession>
<dbReference type="Proteomes" id="UP000029981">
    <property type="component" value="Chromosome 7"/>
</dbReference>
<evidence type="ECO:0000256" key="9">
    <source>
        <dbReference type="SAM" id="Phobius"/>
    </source>
</evidence>
<dbReference type="STRING" id="3659.A0A0A0KC83"/>
<feature type="transmembrane region" description="Helical" evidence="9">
    <location>
        <begin position="553"/>
        <end position="578"/>
    </location>
</feature>
<evidence type="ECO:0000256" key="5">
    <source>
        <dbReference type="ARBA" id="ARBA00023043"/>
    </source>
</evidence>
<evidence type="ECO:0000256" key="8">
    <source>
        <dbReference type="SAM" id="MobiDB-lite"/>
    </source>
</evidence>
<organism evidence="11 12">
    <name type="scientific">Cucumis sativus</name>
    <name type="common">Cucumber</name>
    <dbReference type="NCBI Taxonomy" id="3659"/>
    <lineage>
        <taxon>Eukaryota</taxon>
        <taxon>Viridiplantae</taxon>
        <taxon>Streptophyta</taxon>
        <taxon>Embryophyta</taxon>
        <taxon>Tracheophyta</taxon>
        <taxon>Spermatophyta</taxon>
        <taxon>Magnoliopsida</taxon>
        <taxon>eudicotyledons</taxon>
        <taxon>Gunneridae</taxon>
        <taxon>Pentapetalae</taxon>
        <taxon>rosids</taxon>
        <taxon>fabids</taxon>
        <taxon>Cucurbitales</taxon>
        <taxon>Cucurbitaceae</taxon>
        <taxon>Benincaseae</taxon>
        <taxon>Cucumis</taxon>
    </lineage>
</organism>
<reference evidence="11 12" key="3">
    <citation type="journal article" date="2010" name="BMC Genomics">
        <title>Transcriptome sequencing and comparative analysis of cucumber flowers with different sex types.</title>
        <authorList>
            <person name="Guo S."/>
            <person name="Zheng Y."/>
            <person name="Joung J.G."/>
            <person name="Liu S."/>
            <person name="Zhang Z."/>
            <person name="Crasta O.R."/>
            <person name="Sobral B.W."/>
            <person name="Xu Y."/>
            <person name="Huang S."/>
            <person name="Fei Z."/>
        </authorList>
    </citation>
    <scope>NUCLEOTIDE SEQUENCE [LARGE SCALE GENOMIC DNA]</scope>
    <source>
        <strain evidence="12">cv. 9930</strain>
    </source>
</reference>
<keyword evidence="3" id="KW-0677">Repeat</keyword>
<dbReference type="Pfam" id="PF13857">
    <property type="entry name" value="Ank_5"/>
    <property type="match status" value="1"/>
</dbReference>
<dbReference type="Gramene" id="KGN45401">
    <property type="protein sequence ID" value="KGN45401"/>
    <property type="gene ID" value="Csa_7G447160"/>
</dbReference>
<keyword evidence="2 9" id="KW-0812">Transmembrane</keyword>
<feature type="compositionally biased region" description="Polar residues" evidence="8">
    <location>
        <begin position="346"/>
        <end position="361"/>
    </location>
</feature>
<feature type="repeat" description="ANK" evidence="7">
    <location>
        <begin position="205"/>
        <end position="237"/>
    </location>
</feature>
<keyword evidence="12" id="KW-1185">Reference proteome</keyword>
<dbReference type="Gene3D" id="1.25.40.20">
    <property type="entry name" value="Ankyrin repeat-containing domain"/>
    <property type="match status" value="2"/>
</dbReference>
<sequence>MDQNLIQAIETNAGLLNLVKENKETIIWQRTEEALDTVLHLVSRLGHVEMAQEVVELCPEMVVAENKNMETPFHEACRYGHVKIVKVLFETNHEVVYKRNVENLSGFFVACSNGHLDVVNFLLVEIGISSCLEENASDQTCIHVAASNGHTDVVRELVNASPRVAEMADLNGNLALHIACSKGVREMVWTLLQRDANMAMHYNKNGYTPLHLATMNGKVAVLEDFLMMAASAFYQSTKEGETIFHLVVRYGRYDAFVYLFHLCNGGNLLHSRDRYSNTLLHLAIATHRYQIAEYLIRKSGVEINSRNYRGQTAFDILDQTQDTPETRRLEDLLIKSGGRRNAEILSPSQDNTTEISSTYRTNAAASSSSPSRWSHVDDKSQELLPPTTPFRSVSKQSNPKKSTQITTTNYNSSPAKRHRVKIYTEGLQNARNTIVLVSILIATVTFAAGINPPGGVNQQLDEKSKKKLGQSTVGDTTAFKIFTVCNVVALFISLALVIVLISVIPFRRKPQILVVTVAQKVMWAAAAFMATGYVAAVWVVIPHNEEEGEKGKWVAVVVVAVSGGILGIVFIGLSVMLIEHHLHKLKRRKRMRIREGKEESATKMEDEESLNSDIEHCCERGYRSF</sequence>
<dbReference type="PANTHER" id="PTHR24186">
    <property type="entry name" value="PROTEIN PHOSPHATASE 1 REGULATORY SUBUNIT"/>
    <property type="match status" value="1"/>
</dbReference>
<feature type="transmembrane region" description="Helical" evidence="9">
    <location>
        <begin position="521"/>
        <end position="541"/>
    </location>
</feature>
<reference evidence="11 12" key="1">
    <citation type="journal article" date="2009" name="Nat. Genet.">
        <title>The genome of the cucumber, Cucumis sativus L.</title>
        <authorList>
            <person name="Huang S."/>
            <person name="Li R."/>
            <person name="Zhang Z."/>
            <person name="Li L."/>
            <person name="Gu X."/>
            <person name="Fan W."/>
            <person name="Lucas W.J."/>
            <person name="Wang X."/>
            <person name="Xie B."/>
            <person name="Ni P."/>
            <person name="Ren Y."/>
            <person name="Zhu H."/>
            <person name="Li J."/>
            <person name="Lin K."/>
            <person name="Jin W."/>
            <person name="Fei Z."/>
            <person name="Li G."/>
            <person name="Staub J."/>
            <person name="Kilian A."/>
            <person name="van der Vossen E.A."/>
            <person name="Wu Y."/>
            <person name="Guo J."/>
            <person name="He J."/>
            <person name="Jia Z."/>
            <person name="Ren Y."/>
            <person name="Tian G."/>
            <person name="Lu Y."/>
            <person name="Ruan J."/>
            <person name="Qian W."/>
            <person name="Wang M."/>
            <person name="Huang Q."/>
            <person name="Li B."/>
            <person name="Xuan Z."/>
            <person name="Cao J."/>
            <person name="Asan"/>
            <person name="Wu Z."/>
            <person name="Zhang J."/>
            <person name="Cai Q."/>
            <person name="Bai Y."/>
            <person name="Zhao B."/>
            <person name="Han Y."/>
            <person name="Li Y."/>
            <person name="Li X."/>
            <person name="Wang S."/>
            <person name="Shi Q."/>
            <person name="Liu S."/>
            <person name="Cho W.K."/>
            <person name="Kim J.Y."/>
            <person name="Xu Y."/>
            <person name="Heller-Uszynska K."/>
            <person name="Miao H."/>
            <person name="Cheng Z."/>
            <person name="Zhang S."/>
            <person name="Wu J."/>
            <person name="Yang Y."/>
            <person name="Kang H."/>
            <person name="Li M."/>
            <person name="Liang H."/>
            <person name="Ren X."/>
            <person name="Shi Z."/>
            <person name="Wen M."/>
            <person name="Jian M."/>
            <person name="Yang H."/>
            <person name="Zhang G."/>
            <person name="Yang Z."/>
            <person name="Chen R."/>
            <person name="Liu S."/>
            <person name="Li J."/>
            <person name="Ma L."/>
            <person name="Liu H."/>
            <person name="Zhou Y."/>
            <person name="Zhao J."/>
            <person name="Fang X."/>
            <person name="Li G."/>
            <person name="Fang L."/>
            <person name="Li Y."/>
            <person name="Liu D."/>
            <person name="Zheng H."/>
            <person name="Zhang Y."/>
            <person name="Qin N."/>
            <person name="Li Z."/>
            <person name="Yang G."/>
            <person name="Yang S."/>
            <person name="Bolund L."/>
            <person name="Kristiansen K."/>
            <person name="Zheng H."/>
            <person name="Li S."/>
            <person name="Zhang X."/>
            <person name="Yang H."/>
            <person name="Wang J."/>
            <person name="Sun R."/>
            <person name="Zhang B."/>
            <person name="Jiang S."/>
            <person name="Wang J."/>
            <person name="Du Y."/>
            <person name="Li S."/>
        </authorList>
    </citation>
    <scope>NUCLEOTIDE SEQUENCE [LARGE SCALE GENOMIC DNA]</scope>
    <source>
        <strain evidence="12">cv. 9930</strain>
    </source>
</reference>
<feature type="repeat" description="ANK" evidence="7">
    <location>
        <begin position="171"/>
        <end position="203"/>
    </location>
</feature>
<dbReference type="PANTHER" id="PTHR24186:SF38">
    <property type="entry name" value="ANKYRIN REPEAT FAMILY PROTEIN"/>
    <property type="match status" value="1"/>
</dbReference>
<reference evidence="11 12" key="4">
    <citation type="journal article" date="2011" name="BMC Genomics">
        <title>RNA-Seq improves annotation of protein-coding genes in the cucumber genome.</title>
        <authorList>
            <person name="Li Z."/>
            <person name="Zhang Z."/>
            <person name="Yan P."/>
            <person name="Huang S."/>
            <person name="Fei Z."/>
            <person name="Lin K."/>
        </authorList>
    </citation>
    <scope>NUCLEOTIDE SEQUENCE [LARGE SCALE GENOMIC DNA]</scope>
    <source>
        <strain evidence="12">cv. 9930</strain>
    </source>
</reference>
<dbReference type="KEGG" id="csv:101217121"/>
<comment type="subcellular location">
    <subcellularLocation>
        <location evidence="1">Membrane</location>
        <topology evidence="1">Multi-pass membrane protein</topology>
    </subcellularLocation>
</comment>
<evidence type="ECO:0000256" key="2">
    <source>
        <dbReference type="ARBA" id="ARBA00022692"/>
    </source>
</evidence>
<evidence type="ECO:0000256" key="4">
    <source>
        <dbReference type="ARBA" id="ARBA00022989"/>
    </source>
</evidence>
<feature type="domain" description="PGG" evidence="10">
    <location>
        <begin position="425"/>
        <end position="540"/>
    </location>
</feature>
<feature type="compositionally biased region" description="Polar residues" evidence="8">
    <location>
        <begin position="389"/>
        <end position="413"/>
    </location>
</feature>
<feature type="repeat" description="ANK" evidence="7">
    <location>
        <begin position="68"/>
        <end position="100"/>
    </location>
</feature>
<dbReference type="InterPro" id="IPR036770">
    <property type="entry name" value="Ankyrin_rpt-contain_sf"/>
</dbReference>
<feature type="region of interest" description="Disordered" evidence="8">
    <location>
        <begin position="340"/>
        <end position="413"/>
    </location>
</feature>
<dbReference type="SUPFAM" id="SSF48403">
    <property type="entry name" value="Ankyrin repeat"/>
    <property type="match status" value="1"/>
</dbReference>
<evidence type="ECO:0000256" key="6">
    <source>
        <dbReference type="ARBA" id="ARBA00023136"/>
    </source>
</evidence>
<gene>
    <name evidence="11" type="ORF">Csa_7G447160</name>
</gene>
<evidence type="ECO:0000313" key="11">
    <source>
        <dbReference type="EMBL" id="KGN45401.1"/>
    </source>
</evidence>
<evidence type="ECO:0000313" key="12">
    <source>
        <dbReference type="Proteomes" id="UP000029981"/>
    </source>
</evidence>
<dbReference type="EMBL" id="CM002928">
    <property type="protein sequence ID" value="KGN45401.1"/>
    <property type="molecule type" value="Genomic_DNA"/>
</dbReference>
<dbReference type="GO" id="GO:0005886">
    <property type="term" value="C:plasma membrane"/>
    <property type="evidence" value="ECO:0000318"/>
    <property type="project" value="GO_Central"/>
</dbReference>
<evidence type="ECO:0000259" key="10">
    <source>
        <dbReference type="Pfam" id="PF13962"/>
    </source>
</evidence>
<dbReference type="Pfam" id="PF12796">
    <property type="entry name" value="Ank_2"/>
    <property type="match status" value="2"/>
</dbReference>
<dbReference type="PROSITE" id="PS50088">
    <property type="entry name" value="ANK_REPEAT"/>
    <property type="match status" value="3"/>
</dbReference>
<proteinExistence type="predicted"/>
<dbReference type="PROSITE" id="PS50297">
    <property type="entry name" value="ANK_REP_REGION"/>
    <property type="match status" value="3"/>
</dbReference>
<dbReference type="InterPro" id="IPR026961">
    <property type="entry name" value="PGG_dom"/>
</dbReference>
<evidence type="ECO:0000256" key="3">
    <source>
        <dbReference type="ARBA" id="ARBA00022737"/>
    </source>
</evidence>
<feature type="transmembrane region" description="Helical" evidence="9">
    <location>
        <begin position="481"/>
        <end position="501"/>
    </location>
</feature>
<keyword evidence="5 7" id="KW-0040">ANK repeat</keyword>
<dbReference type="Pfam" id="PF00023">
    <property type="entry name" value="Ank"/>
    <property type="match status" value="1"/>
</dbReference>
<reference evidence="11 12" key="2">
    <citation type="journal article" date="2009" name="PLoS ONE">
        <title>An integrated genetic and cytogenetic map of the cucumber genome.</title>
        <authorList>
            <person name="Ren Y."/>
            <person name="Zhang Z."/>
            <person name="Liu J."/>
            <person name="Staub J.E."/>
            <person name="Han Y."/>
            <person name="Cheng Z."/>
            <person name="Li X."/>
            <person name="Lu J."/>
            <person name="Miao H."/>
            <person name="Kang H."/>
            <person name="Xie B."/>
            <person name="Gu X."/>
            <person name="Wang X."/>
            <person name="Du Y."/>
            <person name="Jin W."/>
            <person name="Huang S."/>
        </authorList>
    </citation>
    <scope>NUCLEOTIDE SEQUENCE [LARGE SCALE GENOMIC DNA]</scope>
    <source>
        <strain evidence="12">cv. 9930</strain>
    </source>
</reference>